<dbReference type="RefSeq" id="XP_018257214.1">
    <property type="nucleotide sequence ID" value="XM_018402883.1"/>
</dbReference>
<gene>
    <name evidence="1" type="ORF">FOXG_22481</name>
</gene>
<reference evidence="1" key="2">
    <citation type="journal article" date="2010" name="Nature">
        <title>Comparative genomics reveals mobile pathogenicity chromosomes in Fusarium.</title>
        <authorList>
            <person name="Ma L.J."/>
            <person name="van der Does H.C."/>
            <person name="Borkovich K.A."/>
            <person name="Coleman J.J."/>
            <person name="Daboussi M.J."/>
            <person name="Di Pietro A."/>
            <person name="Dufresne M."/>
            <person name="Freitag M."/>
            <person name="Grabherr M."/>
            <person name="Henrissat B."/>
            <person name="Houterman P.M."/>
            <person name="Kang S."/>
            <person name="Shim W.B."/>
            <person name="Woloshuk C."/>
            <person name="Xie X."/>
            <person name="Xu J.R."/>
            <person name="Antoniw J."/>
            <person name="Baker S.E."/>
            <person name="Bluhm B.H."/>
            <person name="Breakspear A."/>
            <person name="Brown D.W."/>
            <person name="Butchko R.A."/>
            <person name="Chapman S."/>
            <person name="Coulson R."/>
            <person name="Coutinho P.M."/>
            <person name="Danchin E.G."/>
            <person name="Diener A."/>
            <person name="Gale L.R."/>
            <person name="Gardiner D.M."/>
            <person name="Goff S."/>
            <person name="Hammond-Kosack K.E."/>
            <person name="Hilburn K."/>
            <person name="Hua-Van A."/>
            <person name="Jonkers W."/>
            <person name="Kazan K."/>
            <person name="Kodira C.D."/>
            <person name="Koehrsen M."/>
            <person name="Kumar L."/>
            <person name="Lee Y.H."/>
            <person name="Li L."/>
            <person name="Manners J.M."/>
            <person name="Miranda-Saavedra D."/>
            <person name="Mukherjee M."/>
            <person name="Park G."/>
            <person name="Park J."/>
            <person name="Park S.Y."/>
            <person name="Proctor R.H."/>
            <person name="Regev A."/>
            <person name="Ruiz-Roldan M.C."/>
            <person name="Sain D."/>
            <person name="Sakthikumar S."/>
            <person name="Sykes S."/>
            <person name="Schwartz D.C."/>
            <person name="Turgeon B.G."/>
            <person name="Wapinski I."/>
            <person name="Yoder O."/>
            <person name="Young S."/>
            <person name="Zeng Q."/>
            <person name="Zhou S."/>
            <person name="Galagan J."/>
            <person name="Cuomo C.A."/>
            <person name="Kistler H.C."/>
            <person name="Rep M."/>
        </authorList>
    </citation>
    <scope>NUCLEOTIDE SEQUENCE [LARGE SCALE GENOMIC DNA]</scope>
    <source>
        <strain evidence="1">4287</strain>
    </source>
</reference>
<name>A0A0J9W7K6_FUSO4</name>
<dbReference type="AlphaFoldDB" id="A0A0J9W7K6"/>
<organism evidence="1 2">
    <name type="scientific">Fusarium oxysporum f. sp. lycopersici (strain 4287 / CBS 123668 / FGSC 9935 / NRRL 34936)</name>
    <name type="common">Fusarium vascular wilt of tomato</name>
    <dbReference type="NCBI Taxonomy" id="426428"/>
    <lineage>
        <taxon>Eukaryota</taxon>
        <taxon>Fungi</taxon>
        <taxon>Dikarya</taxon>
        <taxon>Ascomycota</taxon>
        <taxon>Pezizomycotina</taxon>
        <taxon>Sordariomycetes</taxon>
        <taxon>Hypocreomycetidae</taxon>
        <taxon>Hypocreales</taxon>
        <taxon>Nectriaceae</taxon>
        <taxon>Fusarium</taxon>
        <taxon>Fusarium oxysporum species complex</taxon>
    </lineage>
</organism>
<sequence>MMISERDKEGYLDDPTSSPLYHLNLDFIRLSCEPIDLGCLKIIHVRQSRKNMEYTSRSWGIMVIIDDEPVNETTAVDEGENPSSEYLEPMFWAFVEWTFSYKAIKSLEHIVFGDYGRPE</sequence>
<reference evidence="1" key="1">
    <citation type="submission" date="2007-04" db="EMBL/GenBank/DDBJ databases">
        <authorList>
            <consortium name="The Broad Institute Genome Sequencing Platform"/>
            <person name="Birren B."/>
            <person name="Lander E."/>
            <person name="Galagan J."/>
            <person name="Nusbaum C."/>
            <person name="Devon K."/>
            <person name="Ma L.-J."/>
            <person name="Jaffe D."/>
            <person name="Butler J."/>
            <person name="Alvarez P."/>
            <person name="Gnerre S."/>
            <person name="Grabherr M."/>
            <person name="Kleber M."/>
            <person name="Mauceli E."/>
            <person name="Brockman W."/>
            <person name="MacCallum I.A."/>
            <person name="Young S."/>
            <person name="LaButti K."/>
            <person name="DeCaprio D."/>
            <person name="Crawford M."/>
            <person name="Koehrsen M."/>
            <person name="Engels R."/>
            <person name="Montgomery P."/>
            <person name="Pearson M."/>
            <person name="Howarth C."/>
            <person name="Larson L."/>
            <person name="White J."/>
            <person name="O'Leary S."/>
            <person name="Kodira C."/>
            <person name="Zeng Q."/>
            <person name="Yandava C."/>
            <person name="Alvarado L."/>
            <person name="Kistler C."/>
            <person name="Shim W.-B."/>
            <person name="Kang S."/>
            <person name="Woloshuk C."/>
        </authorList>
    </citation>
    <scope>NUCLEOTIDE SEQUENCE</scope>
    <source>
        <strain evidence="1">4287</strain>
    </source>
</reference>
<proteinExistence type="predicted"/>
<dbReference type="OrthoDB" id="1720422at2759"/>
<protein>
    <submittedName>
        <fullName evidence="1">Uncharacterized protein</fullName>
    </submittedName>
</protein>
<dbReference type="Proteomes" id="UP000009097">
    <property type="component" value="Unassembled WGS sequence"/>
</dbReference>
<dbReference type="EMBL" id="DS231730">
    <property type="protein sequence ID" value="KNB19169.1"/>
    <property type="molecule type" value="Genomic_DNA"/>
</dbReference>
<dbReference type="KEGG" id="fox:FOXG_22481"/>
<dbReference type="VEuPathDB" id="FungiDB:FOXG_22481"/>
<accession>A0A0J9W7K6</accession>
<evidence type="ECO:0000313" key="1">
    <source>
        <dbReference type="EMBL" id="KNB19169.1"/>
    </source>
</evidence>
<evidence type="ECO:0000313" key="2">
    <source>
        <dbReference type="Proteomes" id="UP000009097"/>
    </source>
</evidence>
<dbReference type="GeneID" id="28963187"/>